<evidence type="ECO:0000256" key="1">
    <source>
        <dbReference type="SAM" id="SignalP"/>
    </source>
</evidence>
<feature type="signal peptide" evidence="1">
    <location>
        <begin position="1"/>
        <end position="25"/>
    </location>
</feature>
<protein>
    <submittedName>
        <fullName evidence="2">Uncharacterized protein</fullName>
    </submittedName>
</protein>
<organism evidence="2 3">
    <name type="scientific">Willisornis vidua</name>
    <name type="common">Xingu scale-backed antbird</name>
    <dbReference type="NCBI Taxonomy" id="1566151"/>
    <lineage>
        <taxon>Eukaryota</taxon>
        <taxon>Metazoa</taxon>
        <taxon>Chordata</taxon>
        <taxon>Craniata</taxon>
        <taxon>Vertebrata</taxon>
        <taxon>Euteleostomi</taxon>
        <taxon>Archelosauria</taxon>
        <taxon>Archosauria</taxon>
        <taxon>Dinosauria</taxon>
        <taxon>Saurischia</taxon>
        <taxon>Theropoda</taxon>
        <taxon>Coelurosauria</taxon>
        <taxon>Aves</taxon>
        <taxon>Neognathae</taxon>
        <taxon>Neoaves</taxon>
        <taxon>Telluraves</taxon>
        <taxon>Australaves</taxon>
        <taxon>Passeriformes</taxon>
        <taxon>Thamnophilidae</taxon>
        <taxon>Willisornis</taxon>
    </lineage>
</organism>
<keyword evidence="1" id="KW-0732">Signal</keyword>
<keyword evidence="3" id="KW-1185">Reference proteome</keyword>
<dbReference type="Proteomes" id="UP001145742">
    <property type="component" value="Unassembled WGS sequence"/>
</dbReference>
<proteinExistence type="predicted"/>
<name>A0ABQ9DPK9_9PASS</name>
<evidence type="ECO:0000313" key="2">
    <source>
        <dbReference type="EMBL" id="KAJ7422776.1"/>
    </source>
</evidence>
<gene>
    <name evidence="2" type="ORF">WISP_36667</name>
</gene>
<evidence type="ECO:0000313" key="3">
    <source>
        <dbReference type="Proteomes" id="UP001145742"/>
    </source>
</evidence>
<reference evidence="2" key="1">
    <citation type="submission" date="2019-10" db="EMBL/GenBank/DDBJ databases">
        <authorList>
            <person name="Soares A.E.R."/>
            <person name="Aleixo A."/>
            <person name="Schneider P."/>
            <person name="Miyaki C.Y."/>
            <person name="Schneider M.P."/>
            <person name="Mello C."/>
            <person name="Vasconcelos A.T.R."/>
        </authorList>
    </citation>
    <scope>NUCLEOTIDE SEQUENCE</scope>
    <source>
        <tissue evidence="2">Muscle</tissue>
    </source>
</reference>
<feature type="chain" id="PRO_5046065029" evidence="1">
    <location>
        <begin position="26"/>
        <end position="210"/>
    </location>
</feature>
<sequence>MTWKEWLPDMFAGHQLLTLLSYLQAGLEWRVVSENMEIAYQLGWNETDGCRTIEVMDLIASTDAVARTTLIYPSPSVLTHETLAKGFVLQMSLAQGLSSVARVGVPFGGQSWELCPLEYSGTVPNPIRVKTSLASVGIGSNPMRSKIPTRGFICGENDTRRSGSRRETHRVAIAYLGTHTKELKMEREAYLETTKKSVYMSVEIQQQAGV</sequence>
<accession>A0ABQ9DPK9</accession>
<comment type="caution">
    <text evidence="2">The sequence shown here is derived from an EMBL/GenBank/DDBJ whole genome shotgun (WGS) entry which is preliminary data.</text>
</comment>
<dbReference type="EMBL" id="WHWB01032950">
    <property type="protein sequence ID" value="KAJ7422776.1"/>
    <property type="molecule type" value="Genomic_DNA"/>
</dbReference>